<dbReference type="InterPro" id="IPR004155">
    <property type="entry name" value="PBS_lyase_HEAT"/>
</dbReference>
<dbReference type="SUPFAM" id="SSF46955">
    <property type="entry name" value="Putative DNA-binding domain"/>
    <property type="match status" value="1"/>
</dbReference>
<dbReference type="PRINTS" id="PR00040">
    <property type="entry name" value="HTHMERR"/>
</dbReference>
<keyword evidence="4" id="KW-1185">Reference proteome</keyword>
<dbReference type="Gene3D" id="1.25.10.10">
    <property type="entry name" value="Leucine-rich Repeat Variant"/>
    <property type="match status" value="1"/>
</dbReference>
<name>A0A4R4RFL9_9ACTN</name>
<dbReference type="OrthoDB" id="9808480at2"/>
<dbReference type="SMART" id="SM00422">
    <property type="entry name" value="HTH_MERR"/>
    <property type="match status" value="1"/>
</dbReference>
<keyword evidence="1" id="KW-0238">DNA-binding</keyword>
<dbReference type="InterPro" id="IPR011989">
    <property type="entry name" value="ARM-like"/>
</dbReference>
<dbReference type="InterPro" id="IPR016024">
    <property type="entry name" value="ARM-type_fold"/>
</dbReference>
<accession>A0A4R4RFL9</accession>
<dbReference type="PROSITE" id="PS50937">
    <property type="entry name" value="HTH_MERR_2"/>
    <property type="match status" value="1"/>
</dbReference>
<dbReference type="RefSeq" id="WP_131986610.1">
    <property type="nucleotide sequence ID" value="NZ_SMKL01000063.1"/>
</dbReference>
<dbReference type="SUPFAM" id="SSF48371">
    <property type="entry name" value="ARM repeat"/>
    <property type="match status" value="1"/>
</dbReference>
<dbReference type="Proteomes" id="UP000295621">
    <property type="component" value="Unassembled WGS sequence"/>
</dbReference>
<dbReference type="Pfam" id="PF13646">
    <property type="entry name" value="HEAT_2"/>
    <property type="match status" value="1"/>
</dbReference>
<feature type="domain" description="HTH merR-type" evidence="2">
    <location>
        <begin position="1"/>
        <end position="69"/>
    </location>
</feature>
<dbReference type="InterPro" id="IPR009061">
    <property type="entry name" value="DNA-bd_dom_put_sf"/>
</dbReference>
<dbReference type="GO" id="GO:0003677">
    <property type="term" value="F:DNA binding"/>
    <property type="evidence" value="ECO:0007669"/>
    <property type="project" value="UniProtKB-KW"/>
</dbReference>
<dbReference type="InterPro" id="IPR000551">
    <property type="entry name" value="MerR-type_HTH_dom"/>
</dbReference>
<dbReference type="AlphaFoldDB" id="A0A4R4RFL9"/>
<dbReference type="InterPro" id="IPR047057">
    <property type="entry name" value="MerR_fam"/>
</dbReference>
<evidence type="ECO:0000256" key="1">
    <source>
        <dbReference type="ARBA" id="ARBA00023125"/>
    </source>
</evidence>
<dbReference type="PROSITE" id="PS00552">
    <property type="entry name" value="HTH_MERR_1"/>
    <property type="match status" value="1"/>
</dbReference>
<dbReference type="Gene3D" id="1.10.1660.10">
    <property type="match status" value="1"/>
</dbReference>
<dbReference type="GO" id="GO:0003700">
    <property type="term" value="F:DNA-binding transcription factor activity"/>
    <property type="evidence" value="ECO:0007669"/>
    <property type="project" value="InterPro"/>
</dbReference>
<evidence type="ECO:0000313" key="3">
    <source>
        <dbReference type="EMBL" id="TDC48044.1"/>
    </source>
</evidence>
<dbReference type="Pfam" id="PF13411">
    <property type="entry name" value="MerR_1"/>
    <property type="match status" value="1"/>
</dbReference>
<dbReference type="EMBL" id="SMKL01000063">
    <property type="protein sequence ID" value="TDC48044.1"/>
    <property type="molecule type" value="Genomic_DNA"/>
</dbReference>
<organism evidence="3 4">
    <name type="scientific">Jiangella ureilytica</name>
    <dbReference type="NCBI Taxonomy" id="2530374"/>
    <lineage>
        <taxon>Bacteria</taxon>
        <taxon>Bacillati</taxon>
        <taxon>Actinomycetota</taxon>
        <taxon>Actinomycetes</taxon>
        <taxon>Jiangellales</taxon>
        <taxon>Jiangellaceae</taxon>
        <taxon>Jiangella</taxon>
    </lineage>
</organism>
<dbReference type="PANTHER" id="PTHR30204">
    <property type="entry name" value="REDOX-CYCLING DRUG-SENSING TRANSCRIPTIONAL ACTIVATOR SOXR"/>
    <property type="match status" value="1"/>
</dbReference>
<dbReference type="SMART" id="SM00567">
    <property type="entry name" value="EZ_HEAT"/>
    <property type="match status" value="3"/>
</dbReference>
<gene>
    <name evidence="3" type="ORF">E1212_22495</name>
</gene>
<protein>
    <submittedName>
        <fullName evidence="3">MerR family transcriptional regulator</fullName>
    </submittedName>
</protein>
<proteinExistence type="predicted"/>
<dbReference type="PANTHER" id="PTHR30204:SF93">
    <property type="entry name" value="HTH MERR-TYPE DOMAIN-CONTAINING PROTEIN"/>
    <property type="match status" value="1"/>
</dbReference>
<reference evidence="3 4" key="1">
    <citation type="submission" date="2019-02" db="EMBL/GenBank/DDBJ databases">
        <title>Draft genome sequences of novel Actinobacteria.</title>
        <authorList>
            <person name="Sahin N."/>
            <person name="Ay H."/>
            <person name="Saygin H."/>
        </authorList>
    </citation>
    <scope>NUCLEOTIDE SEQUENCE [LARGE SCALE GENOMIC DNA]</scope>
    <source>
        <strain evidence="3 4">KC603</strain>
    </source>
</reference>
<comment type="caution">
    <text evidence="3">The sequence shown here is derived from an EMBL/GenBank/DDBJ whole genome shotgun (WGS) entry which is preliminary data.</text>
</comment>
<sequence>MLIGEVARRSGVSARMLRHYDALGLVRPTGRTVGGYREYTGEDIRRILHVESLRSLGLSLRDVGRALDDPGFDPAGLIDDLIGRTRERITREKELLARLRLIDAAEPADWEEALGIVALLQALGSDSPKVRQRAALSSIGDAPVELLVEAALMEPDLNVAGALQWALRRSDGDALAVLAAALRPGDGGGGDDDDGGGGGGAGVRKRAVALIAQVPGDDATDLLRGALNDPDVGVRRAAALALGERGDAAAVPTLIDMVVDGVNDVDAGDALSRLARERDLADRIVAELVAQLGDDGAGTPVRTRIAQALADLPGAAATRALTELAGSDEPSIALTAAYVLQRREARDGPQPTS</sequence>
<evidence type="ECO:0000259" key="2">
    <source>
        <dbReference type="PROSITE" id="PS50937"/>
    </source>
</evidence>
<evidence type="ECO:0000313" key="4">
    <source>
        <dbReference type="Proteomes" id="UP000295621"/>
    </source>
</evidence>